<accession>A0A6P7GK73</accession>
<feature type="region of interest" description="Disordered" evidence="1">
    <location>
        <begin position="55"/>
        <end position="78"/>
    </location>
</feature>
<feature type="compositionally biased region" description="Acidic residues" evidence="1">
    <location>
        <begin position="90"/>
        <end position="102"/>
    </location>
</feature>
<feature type="region of interest" description="Disordered" evidence="1">
    <location>
        <begin position="90"/>
        <end position="110"/>
    </location>
</feature>
<dbReference type="InterPro" id="IPR057191">
    <property type="entry name" value="DUF7869"/>
</dbReference>
<name>A0A6P7GK73_DIAVI</name>
<feature type="compositionally biased region" description="Polar residues" evidence="1">
    <location>
        <begin position="68"/>
        <end position="78"/>
    </location>
</feature>
<dbReference type="KEGG" id="dvv:114349212"/>
<dbReference type="PANTHER" id="PTHR10773:SF19">
    <property type="match status" value="1"/>
</dbReference>
<protein>
    <submittedName>
        <fullName evidence="3">Uncharacterized protein LOC114339874</fullName>
    </submittedName>
    <submittedName>
        <fullName evidence="4">Uncharacterized protein LOC114349212</fullName>
    </submittedName>
</protein>
<gene>
    <name evidence="3" type="primary">LOC114339874</name>
    <name evidence="4" type="synonym">LOC114349212</name>
</gene>
<sequence>MENRLSVEKSNQKMSRAQRIIESALKQISQDDVSQSYNETAVNNKIEIYDDATQTSGSTELAAPDLTAESQNDMSSNSAMQEEIITSCDDDYVDNTSEDENWEPLSKKSKQRYYNRVYSSDSEDTDTSSDRFSSNINKNCNASTHNVVISSSDSDIAETPKKRVRKRFRNELNWKKTAAKIKRNSGSSYINSSGKTIEAKSLKPPCSINCRLKCTEKINNQERQIIFNNFYALQDLTRQRDWIVRNIKKVQPKYRYTKEGSKRSYNNNYFFECNGSKIQVCRHFFLNTLDISKRTVSTALEKCNNEGFIEGERRGKHGKHIKLDDNLLQGMFNFINAIPRIESHYLRNQTTREYIDGGKTLSDLHRDYKLECQQNKTLFGNYTAFRKTFLEKFNISFFIPKKDNCSTCEQYKNCPENEEFKLIYDAHLEVKEQAREEKRIDSLRAKNKECVTAAFDLQAVLPTPCGDASLFYYKRRLSTLNFTVYDIGNATGFCYVWNEAQARRGSNEIGSCLLYFLQNNCQNRDVIFYSDNCPGQNKNQTIPLAFLYAVEKFNVNSITHKFLPTGHTQNEGDMVHSLIEKQKKLALRSGTISVPAQWITVIQTAKKNGNPLKVQELSTEDVKDIKQMMGNKSNFSKNTLGETVKWKEISVVRVERGSPFHIFYKYNFKDEFKVLDIREKKRGRQAQLKLKPAYNDPPGISSAKKQDLLSLCTSNIINKQYHNFYESLPISNSVDTNNC</sequence>
<dbReference type="AlphaFoldDB" id="A0A6P7GK73"/>
<proteinExistence type="predicted"/>
<dbReference type="PANTHER" id="PTHR10773">
    <property type="entry name" value="DNA-DIRECTED RNA POLYMERASES I, II, AND III SUBUNIT RPABC2"/>
    <property type="match status" value="1"/>
</dbReference>
<evidence type="ECO:0000256" key="1">
    <source>
        <dbReference type="SAM" id="MobiDB-lite"/>
    </source>
</evidence>
<dbReference type="Pfam" id="PF25273">
    <property type="entry name" value="DUF7869"/>
    <property type="match status" value="1"/>
</dbReference>
<reference evidence="3 4" key="1">
    <citation type="submission" date="2025-04" db="UniProtKB">
        <authorList>
            <consortium name="RefSeq"/>
        </authorList>
    </citation>
    <scope>IDENTIFICATION</scope>
    <source>
        <tissue evidence="3 4">Whole insect</tissue>
    </source>
</reference>
<dbReference type="OrthoDB" id="434783at2759"/>
<evidence type="ECO:0000259" key="2">
    <source>
        <dbReference type="Pfam" id="PF25273"/>
    </source>
</evidence>
<evidence type="ECO:0000313" key="3">
    <source>
        <dbReference type="RefSeq" id="XP_028146357.1"/>
    </source>
</evidence>
<feature type="domain" description="DUF7869" evidence="2">
    <location>
        <begin position="491"/>
        <end position="634"/>
    </location>
</feature>
<organism evidence="3">
    <name type="scientific">Diabrotica virgifera virgifera</name>
    <name type="common">western corn rootworm</name>
    <dbReference type="NCBI Taxonomy" id="50390"/>
    <lineage>
        <taxon>Eukaryota</taxon>
        <taxon>Metazoa</taxon>
        <taxon>Ecdysozoa</taxon>
        <taxon>Arthropoda</taxon>
        <taxon>Hexapoda</taxon>
        <taxon>Insecta</taxon>
        <taxon>Pterygota</taxon>
        <taxon>Neoptera</taxon>
        <taxon>Endopterygota</taxon>
        <taxon>Coleoptera</taxon>
        <taxon>Polyphaga</taxon>
        <taxon>Cucujiformia</taxon>
        <taxon>Chrysomeloidea</taxon>
        <taxon>Chrysomelidae</taxon>
        <taxon>Galerucinae</taxon>
        <taxon>Diabroticina</taxon>
        <taxon>Diabroticites</taxon>
        <taxon>Diabrotica</taxon>
    </lineage>
</organism>
<evidence type="ECO:0000313" key="4">
    <source>
        <dbReference type="RefSeq" id="XP_028155388.1"/>
    </source>
</evidence>
<dbReference type="RefSeq" id="XP_028155388.1">
    <property type="nucleotide sequence ID" value="XM_028299587.1"/>
</dbReference>
<dbReference type="RefSeq" id="XP_028146357.1">
    <property type="nucleotide sequence ID" value="XM_028290556.1"/>
</dbReference>